<proteinExistence type="predicted"/>
<reference evidence="1 2" key="1">
    <citation type="submission" date="2015-01" db="EMBL/GenBank/DDBJ databases">
        <title>Evolution of Trichinella species and genotypes.</title>
        <authorList>
            <person name="Korhonen P.K."/>
            <person name="Edoardo P."/>
            <person name="Giuseppe L.R."/>
            <person name="Gasser R.B."/>
        </authorList>
    </citation>
    <scope>NUCLEOTIDE SEQUENCE [LARGE SCALE GENOMIC DNA]</scope>
    <source>
        <strain evidence="1">ISS3</strain>
    </source>
</reference>
<keyword evidence="2" id="KW-1185">Reference proteome</keyword>
<dbReference type="AlphaFoldDB" id="A0A0V1AJD4"/>
<dbReference type="InParanoid" id="A0A0V1AJD4"/>
<sequence>MANLERNDVNMTYHDDQKKKNTIKTQLMTLHLGIFKT</sequence>
<gene>
    <name evidence="1" type="ORF">T01_15841</name>
</gene>
<name>A0A0V1AJD4_TRISP</name>
<protein>
    <submittedName>
        <fullName evidence="1">Uncharacterized protein</fullName>
    </submittedName>
</protein>
<evidence type="ECO:0000313" key="2">
    <source>
        <dbReference type="Proteomes" id="UP000054776"/>
    </source>
</evidence>
<evidence type="ECO:0000313" key="1">
    <source>
        <dbReference type="EMBL" id="KRY24323.1"/>
    </source>
</evidence>
<dbReference type="EMBL" id="JYDH01001820">
    <property type="protein sequence ID" value="KRY24323.1"/>
    <property type="molecule type" value="Genomic_DNA"/>
</dbReference>
<comment type="caution">
    <text evidence="1">The sequence shown here is derived from an EMBL/GenBank/DDBJ whole genome shotgun (WGS) entry which is preliminary data.</text>
</comment>
<accession>A0A0V1AJD4</accession>
<dbReference type="Proteomes" id="UP000054776">
    <property type="component" value="Unassembled WGS sequence"/>
</dbReference>
<organism evidence="1 2">
    <name type="scientific">Trichinella spiralis</name>
    <name type="common">Trichina worm</name>
    <dbReference type="NCBI Taxonomy" id="6334"/>
    <lineage>
        <taxon>Eukaryota</taxon>
        <taxon>Metazoa</taxon>
        <taxon>Ecdysozoa</taxon>
        <taxon>Nematoda</taxon>
        <taxon>Enoplea</taxon>
        <taxon>Dorylaimia</taxon>
        <taxon>Trichinellida</taxon>
        <taxon>Trichinellidae</taxon>
        <taxon>Trichinella</taxon>
    </lineage>
</organism>